<dbReference type="GO" id="GO:0005524">
    <property type="term" value="F:ATP binding"/>
    <property type="evidence" value="ECO:0007669"/>
    <property type="project" value="UniProtKB-KW"/>
</dbReference>
<accession>A0AAN9EL77</accession>
<dbReference type="Proteomes" id="UP001372338">
    <property type="component" value="Unassembled WGS sequence"/>
</dbReference>
<dbReference type="GO" id="GO:0009570">
    <property type="term" value="C:chloroplast stroma"/>
    <property type="evidence" value="ECO:0007669"/>
    <property type="project" value="TreeGrafter"/>
</dbReference>
<protein>
    <recommendedName>
        <fullName evidence="7">Methionyl/Leucyl tRNA synthetase domain-containing protein</fullName>
    </recommendedName>
</protein>
<dbReference type="InterPro" id="IPR023457">
    <property type="entry name" value="Met-tRNA_synth_2"/>
</dbReference>
<gene>
    <name evidence="8" type="ORF">RIF29_30330</name>
</gene>
<evidence type="ECO:0000313" key="9">
    <source>
        <dbReference type="Proteomes" id="UP001372338"/>
    </source>
</evidence>
<dbReference type="PANTHER" id="PTHR43326:SF1">
    <property type="entry name" value="METHIONINE--TRNA LIGASE, MITOCHONDRIAL"/>
    <property type="match status" value="1"/>
</dbReference>
<evidence type="ECO:0000256" key="6">
    <source>
        <dbReference type="RuleBase" id="RU363039"/>
    </source>
</evidence>
<organism evidence="8 9">
    <name type="scientific">Crotalaria pallida</name>
    <name type="common">Smooth rattlebox</name>
    <name type="synonym">Crotalaria striata</name>
    <dbReference type="NCBI Taxonomy" id="3830"/>
    <lineage>
        <taxon>Eukaryota</taxon>
        <taxon>Viridiplantae</taxon>
        <taxon>Streptophyta</taxon>
        <taxon>Embryophyta</taxon>
        <taxon>Tracheophyta</taxon>
        <taxon>Spermatophyta</taxon>
        <taxon>Magnoliopsida</taxon>
        <taxon>eudicotyledons</taxon>
        <taxon>Gunneridae</taxon>
        <taxon>Pentapetalae</taxon>
        <taxon>rosids</taxon>
        <taxon>fabids</taxon>
        <taxon>Fabales</taxon>
        <taxon>Fabaceae</taxon>
        <taxon>Papilionoideae</taxon>
        <taxon>50 kb inversion clade</taxon>
        <taxon>genistoids sensu lato</taxon>
        <taxon>core genistoids</taxon>
        <taxon>Crotalarieae</taxon>
        <taxon>Crotalaria</taxon>
    </lineage>
</organism>
<dbReference type="Gene3D" id="3.40.50.620">
    <property type="entry name" value="HUPs"/>
    <property type="match status" value="1"/>
</dbReference>
<dbReference type="GO" id="GO:0004825">
    <property type="term" value="F:methionine-tRNA ligase activity"/>
    <property type="evidence" value="ECO:0007669"/>
    <property type="project" value="InterPro"/>
</dbReference>
<keyword evidence="3 6" id="KW-0067">ATP-binding</keyword>
<comment type="caution">
    <text evidence="8">The sequence shown here is derived from an EMBL/GenBank/DDBJ whole genome shotgun (WGS) entry which is preliminary data.</text>
</comment>
<sequence length="229" mass="26270">MVAKRGRKWNNIKQGLQHKATENGDLEIWSRWLVSMAVRQRTEIWTEEIWMKEIWTEIFFFFHLEPPAILLQFKSDILRFHAVYWPAMLMSAGLSLPKIVFCHGFLTKDGKKMGKSLGNTLEPNDLVYKFGTDAVRYFFLGEVEFGTDAVRNLLNRTIGLLKKNCQSTLVVDSTAAAEGNELKDNVEKLVEHRQKKASRTKEVSSGEEVPLGVDLLLKVMTLQRKKAIV</sequence>
<evidence type="ECO:0000259" key="7">
    <source>
        <dbReference type="Pfam" id="PF09334"/>
    </source>
</evidence>
<feature type="domain" description="Methionyl/Leucyl tRNA synthetase" evidence="7">
    <location>
        <begin position="70"/>
        <end position="149"/>
    </location>
</feature>
<dbReference type="InterPro" id="IPR015413">
    <property type="entry name" value="Methionyl/Leucyl_tRNA_Synth"/>
</dbReference>
<dbReference type="SUPFAM" id="SSF52374">
    <property type="entry name" value="Nucleotidylyl transferase"/>
    <property type="match status" value="1"/>
</dbReference>
<dbReference type="Pfam" id="PF09334">
    <property type="entry name" value="tRNA-synt_1g"/>
    <property type="match status" value="1"/>
</dbReference>
<dbReference type="GO" id="GO:0005739">
    <property type="term" value="C:mitochondrion"/>
    <property type="evidence" value="ECO:0007669"/>
    <property type="project" value="TreeGrafter"/>
</dbReference>
<keyword evidence="1 6" id="KW-0436">Ligase</keyword>
<evidence type="ECO:0000256" key="1">
    <source>
        <dbReference type="ARBA" id="ARBA00022598"/>
    </source>
</evidence>
<reference evidence="8 9" key="1">
    <citation type="submission" date="2024-01" db="EMBL/GenBank/DDBJ databases">
        <title>The genomes of 5 underutilized Papilionoideae crops provide insights into root nodulation and disease resistanc.</title>
        <authorList>
            <person name="Yuan L."/>
        </authorList>
    </citation>
    <scope>NUCLEOTIDE SEQUENCE [LARGE SCALE GENOMIC DNA]</scope>
    <source>
        <strain evidence="8">ZHUSHIDOU_FW_LH</strain>
        <tissue evidence="8">Leaf</tissue>
    </source>
</reference>
<dbReference type="InterPro" id="IPR014729">
    <property type="entry name" value="Rossmann-like_a/b/a_fold"/>
</dbReference>
<evidence type="ECO:0000256" key="2">
    <source>
        <dbReference type="ARBA" id="ARBA00022741"/>
    </source>
</evidence>
<keyword evidence="5 6" id="KW-0030">Aminoacyl-tRNA synthetase</keyword>
<keyword evidence="4 6" id="KW-0648">Protein biosynthesis</keyword>
<dbReference type="GO" id="GO:0006431">
    <property type="term" value="P:methionyl-tRNA aminoacylation"/>
    <property type="evidence" value="ECO:0007669"/>
    <property type="project" value="TreeGrafter"/>
</dbReference>
<proteinExistence type="inferred from homology"/>
<dbReference type="EMBL" id="JAYWIO010000006">
    <property type="protein sequence ID" value="KAK7256815.1"/>
    <property type="molecule type" value="Genomic_DNA"/>
</dbReference>
<dbReference type="PANTHER" id="PTHR43326">
    <property type="entry name" value="METHIONYL-TRNA SYNTHETASE"/>
    <property type="match status" value="1"/>
</dbReference>
<evidence type="ECO:0000313" key="8">
    <source>
        <dbReference type="EMBL" id="KAK7256815.1"/>
    </source>
</evidence>
<dbReference type="AlphaFoldDB" id="A0AAN9EL77"/>
<name>A0AAN9EL77_CROPI</name>
<keyword evidence="2 6" id="KW-0547">Nucleotide-binding</keyword>
<evidence type="ECO:0000256" key="4">
    <source>
        <dbReference type="ARBA" id="ARBA00022917"/>
    </source>
</evidence>
<comment type="similarity">
    <text evidence="6">Belongs to the class-I aminoacyl-tRNA synthetase family.</text>
</comment>
<evidence type="ECO:0000256" key="3">
    <source>
        <dbReference type="ARBA" id="ARBA00022840"/>
    </source>
</evidence>
<keyword evidence="9" id="KW-1185">Reference proteome</keyword>
<evidence type="ECO:0000256" key="5">
    <source>
        <dbReference type="ARBA" id="ARBA00023146"/>
    </source>
</evidence>